<dbReference type="Proteomes" id="UP000198364">
    <property type="component" value="Unassembled WGS sequence"/>
</dbReference>
<dbReference type="InterPro" id="IPR051465">
    <property type="entry name" value="Cell_Envelope_Struct_Comp"/>
</dbReference>
<dbReference type="PANTHER" id="PTHR43308">
    <property type="entry name" value="OUTER MEMBRANE PROTEIN ALPHA-RELATED"/>
    <property type="match status" value="1"/>
</dbReference>
<keyword evidence="4" id="KW-1185">Reference proteome</keyword>
<evidence type="ECO:0000256" key="1">
    <source>
        <dbReference type="ARBA" id="ARBA00022825"/>
    </source>
</evidence>
<comment type="caution">
    <text evidence="3">The sequence shown here is derived from an EMBL/GenBank/DDBJ whole genome shotgun (WGS) entry which is preliminary data.</text>
</comment>
<keyword evidence="1" id="KW-0378">Hydrolase</keyword>
<name>A0ABX4DLQ7_9BACL</name>
<dbReference type="SUPFAM" id="SSF50494">
    <property type="entry name" value="Trypsin-like serine proteases"/>
    <property type="match status" value="1"/>
</dbReference>
<reference evidence="3 4" key="1">
    <citation type="submission" date="2017-05" db="EMBL/GenBank/DDBJ databases">
        <title>The genome sequence of Geobacillus uzenensis BGSC 92A1.</title>
        <authorList>
            <person name="Ramaloko W.T."/>
            <person name="Koen N."/>
            <person name="Polliack S."/>
            <person name="Aliyu H."/>
            <person name="Lebre P."/>
            <person name="Mohr T."/>
            <person name="Oswald F."/>
            <person name="Zwick M."/>
            <person name="Neumann A."/>
            <person name="Syldatk C."/>
            <person name="Cowan D."/>
            <person name="De Maayer P."/>
        </authorList>
    </citation>
    <scope>NUCLEOTIDE SEQUENCE [LARGE SCALE GENOMIC DNA]</scope>
    <source>
        <strain evidence="3 4">BGSC 92A1</strain>
    </source>
</reference>
<evidence type="ECO:0000313" key="4">
    <source>
        <dbReference type="Proteomes" id="UP000198364"/>
    </source>
</evidence>
<dbReference type="Gene3D" id="2.40.10.120">
    <property type="match status" value="1"/>
</dbReference>
<dbReference type="InterPro" id="IPR011048">
    <property type="entry name" value="Haem_d1_sf"/>
</dbReference>
<organism evidence="3 4">
    <name type="scientific">Geobacillus uzenensis</name>
    <dbReference type="NCBI Taxonomy" id="129339"/>
    <lineage>
        <taxon>Bacteria</taxon>
        <taxon>Bacillati</taxon>
        <taxon>Bacillota</taxon>
        <taxon>Bacilli</taxon>
        <taxon>Bacillales</taxon>
        <taxon>Anoxybacillaceae</taxon>
        <taxon>Geobacillus</taxon>
    </lineage>
</organism>
<evidence type="ECO:0000259" key="2">
    <source>
        <dbReference type="PROSITE" id="PS51272"/>
    </source>
</evidence>
<dbReference type="SUPFAM" id="SSF51004">
    <property type="entry name" value="C-terminal (heme d1) domain of cytochrome cd1-nitrite reductase"/>
    <property type="match status" value="1"/>
</dbReference>
<proteinExistence type="predicted"/>
<dbReference type="EMBL" id="NEWL01000001">
    <property type="protein sequence ID" value="OXB91326.1"/>
    <property type="molecule type" value="Genomic_DNA"/>
</dbReference>
<dbReference type="PANTHER" id="PTHR43308:SF5">
    <property type="entry name" value="S-LAYER PROTEIN _ PEPTIDOGLYCAN ENDO-BETA-N-ACETYLGLUCOSAMINIDASE"/>
    <property type="match status" value="1"/>
</dbReference>
<dbReference type="Pfam" id="PF13365">
    <property type="entry name" value="Trypsin_2"/>
    <property type="match status" value="1"/>
</dbReference>
<keyword evidence="1" id="KW-0645">Protease</keyword>
<gene>
    <name evidence="3" type="ORF">B9L21_00290</name>
</gene>
<dbReference type="Gene3D" id="2.130.10.10">
    <property type="entry name" value="YVTN repeat-like/Quinoprotein amine dehydrogenase"/>
    <property type="match status" value="1"/>
</dbReference>
<dbReference type="PRINTS" id="PR00834">
    <property type="entry name" value="PROTEASES2C"/>
</dbReference>
<sequence length="756" mass="83908">MEAIRINIGCTRGGMDLERKRRRRKAAAVWLSALLVFVWVWGPYAGPAQAVESRGLFPDVSTGRAEVEYLANLGIIQGYKDGKFHPEAVLTRVQAVLMIIRQLGLDTEEELPMPFMDVKPGSTGYKEIALAANLGIVSGKTAQSFDPYGKLTRAQMAKIFANAYHLSGRMATDFTDVRPDHWAYPYVHALAANEVTLGYPDGTFRPNASLTRLQFALFMARYMNDEFKPPLTKQLSRKEIIAKKESVVTVYVYDENGKELAQGSGFAVANGLIVTNFHVVSGGSAFTVLTSDGEEYEIEGVVDYDLDLDVALLKPTDLLPLKPLRLGSVDMVEAGDDIVAIGSPLGFSDSVSTGVVSAIRTLELEEGYADFIQFTAPVTNGSSGGPLLNMYGYVVGLVSFGFDQGELNFALAADYFKEVVQAYAQVPFYQLPVIPTDELPVYEDDEGDPVATETFRLEEPLVDVVAHPSLPILYGIDYSNHAVEINYETRNIRKISLPLPAERLSFANDELYITLLKGEHNHYWWSEEQQGAIAIVDTKEFRLKETFDIALDPFDIAADQRYIYVSSGSGQHTYIKSYDRFTKQEVASERIYEASRIEMHPSQSMIYAITTNTIPITMSVYRVADGRFVETYPSPYHSDYDLEPDLTISPDGKYIFNDAGFVFYAAAQKGVNMTYAATIEPFSAIAFDLPRGRVYTAQGHQVTAYNSTSLKKEKRWAISGEIEAMMVHNGNIVLVTRQSLDDSGVKVPTIQIFTPI</sequence>
<protein>
    <recommendedName>
        <fullName evidence="2">SLH domain-containing protein</fullName>
    </recommendedName>
</protein>
<dbReference type="PROSITE" id="PS51272">
    <property type="entry name" value="SLH"/>
    <property type="match status" value="3"/>
</dbReference>
<dbReference type="InterPro" id="IPR009003">
    <property type="entry name" value="Peptidase_S1_PA"/>
</dbReference>
<dbReference type="InterPro" id="IPR001940">
    <property type="entry name" value="Peptidase_S1C"/>
</dbReference>
<dbReference type="InterPro" id="IPR001119">
    <property type="entry name" value="SLH_dom"/>
</dbReference>
<feature type="domain" description="SLH" evidence="2">
    <location>
        <begin position="114"/>
        <end position="169"/>
    </location>
</feature>
<keyword evidence="1" id="KW-0720">Serine protease</keyword>
<feature type="domain" description="SLH" evidence="2">
    <location>
        <begin position="50"/>
        <end position="113"/>
    </location>
</feature>
<evidence type="ECO:0000313" key="3">
    <source>
        <dbReference type="EMBL" id="OXB91326.1"/>
    </source>
</evidence>
<accession>A0ABX4DLQ7</accession>
<feature type="domain" description="SLH" evidence="2">
    <location>
        <begin position="170"/>
        <end position="233"/>
    </location>
</feature>
<dbReference type="InterPro" id="IPR015943">
    <property type="entry name" value="WD40/YVTN_repeat-like_dom_sf"/>
</dbReference>
<dbReference type="Pfam" id="PF00395">
    <property type="entry name" value="SLH"/>
    <property type="match status" value="3"/>
</dbReference>